<dbReference type="PANTHER" id="PTHR36018">
    <property type="entry name" value="OS09G0481800 PROTEIN"/>
    <property type="match status" value="1"/>
</dbReference>
<accession>A0A2P2KKH8</accession>
<dbReference type="PANTHER" id="PTHR36018:SF1">
    <property type="entry name" value="OS09G0481800 PROTEIN"/>
    <property type="match status" value="1"/>
</dbReference>
<organism evidence="1">
    <name type="scientific">Rhizophora mucronata</name>
    <name type="common">Asiatic mangrove</name>
    <dbReference type="NCBI Taxonomy" id="61149"/>
    <lineage>
        <taxon>Eukaryota</taxon>
        <taxon>Viridiplantae</taxon>
        <taxon>Streptophyta</taxon>
        <taxon>Embryophyta</taxon>
        <taxon>Tracheophyta</taxon>
        <taxon>Spermatophyta</taxon>
        <taxon>Magnoliopsida</taxon>
        <taxon>eudicotyledons</taxon>
        <taxon>Gunneridae</taxon>
        <taxon>Pentapetalae</taxon>
        <taxon>rosids</taxon>
        <taxon>fabids</taxon>
        <taxon>Malpighiales</taxon>
        <taxon>Rhizophoraceae</taxon>
        <taxon>Rhizophora</taxon>
    </lineage>
</organism>
<protein>
    <submittedName>
        <fullName evidence="1">Uncharacterized protein LOC105109229 isoform X2</fullName>
    </submittedName>
</protein>
<dbReference type="AlphaFoldDB" id="A0A2P2KKH8"/>
<dbReference type="EMBL" id="GGEC01025733">
    <property type="protein sequence ID" value="MBX06217.1"/>
    <property type="molecule type" value="Transcribed_RNA"/>
</dbReference>
<proteinExistence type="predicted"/>
<dbReference type="Gene3D" id="3.30.300.130">
    <property type="entry name" value="Fe-S cluster assembly (FSCA)"/>
    <property type="match status" value="1"/>
</dbReference>
<sequence>MDLVCVLHCHHASRIPSRPSPALSTRNFKKGQGGPIWRSSLELALLPFVWRPITISLRRPSALTMVAASATGGVPLPPLDLTEDNVRQVLADARVEFGQIFDTSVGITGQAELAELDGPFVKISLKGRFWHKRSTVLARIGNYLKQRIPEILEVDIEDEKQLDDSPENF</sequence>
<dbReference type="InterPro" id="IPR034904">
    <property type="entry name" value="FSCA_dom_sf"/>
</dbReference>
<dbReference type="SUPFAM" id="SSF117916">
    <property type="entry name" value="Fe-S cluster assembly (FSCA) domain-like"/>
    <property type="match status" value="1"/>
</dbReference>
<evidence type="ECO:0000313" key="1">
    <source>
        <dbReference type="EMBL" id="MBX06217.1"/>
    </source>
</evidence>
<name>A0A2P2KKH8_RHIMU</name>
<reference evidence="1" key="1">
    <citation type="submission" date="2018-02" db="EMBL/GenBank/DDBJ databases">
        <title>Rhizophora mucronata_Transcriptome.</title>
        <authorList>
            <person name="Meera S.P."/>
            <person name="Sreeshan A."/>
            <person name="Augustine A."/>
        </authorList>
    </citation>
    <scope>NUCLEOTIDE SEQUENCE</scope>
    <source>
        <tissue evidence="1">Leaf</tissue>
    </source>
</reference>